<keyword evidence="6" id="KW-0863">Zinc-finger</keyword>
<dbReference type="GO" id="GO:0001227">
    <property type="term" value="F:DNA-binding transcription repressor activity, RNA polymerase II-specific"/>
    <property type="evidence" value="ECO:0007669"/>
    <property type="project" value="TreeGrafter"/>
</dbReference>
<dbReference type="OrthoDB" id="8117402at2759"/>
<evidence type="ECO:0000313" key="9">
    <source>
        <dbReference type="EMBL" id="KAG7660999.1"/>
    </source>
</evidence>
<sequence>MLTMFNYNPHYNANANLGSSSQDPKQTQQSLLQQQQQGQQQQQQPAFGQLPSQYVMNAPPYPRQPQPPLQPQMRHDQDQFMQQQQQPQQQQGQPLPSIFLNMPQKDVNKPQLLPYTPSTAPQPLAKQMAPSQYSFEYPPNQYNAYQQAPLPQPPAMAQQQQQQLPPQQYPPPQNPYQAYYQYNGNYPPLPSTANQQQQPRYPMSPLGVHSEHSISSSSPSIHPASNTPAPNIDYSSIVSLTNSRSIRRKRRKKSATDSSNIDPTESYPCEVCHKVFQKPYNLKSHMKTHSTDKPYQCSHCPKSFARSHDKKRHEMLHNGVKNFKCEGFLQDGVTKWGCGKKFARSDALSRHFRTETGWLCIRPLMEEAKRLEEAGVPSSISVPAAVGLMNDPSVGSGNGSGSNVKEREDAGDESYDNSSLIRKLIQGK</sequence>
<evidence type="ECO:0000256" key="6">
    <source>
        <dbReference type="PROSITE-ProRule" id="PRU00042"/>
    </source>
</evidence>
<feature type="compositionally biased region" description="Low complexity" evidence="7">
    <location>
        <begin position="213"/>
        <end position="225"/>
    </location>
</feature>
<dbReference type="PANTHER" id="PTHR24399">
    <property type="entry name" value="ZINC FINGER AND BTB DOMAIN-CONTAINING"/>
    <property type="match status" value="1"/>
</dbReference>
<feature type="compositionally biased region" description="Polar residues" evidence="7">
    <location>
        <begin position="226"/>
        <end position="242"/>
    </location>
</feature>
<feature type="region of interest" description="Disordered" evidence="7">
    <location>
        <begin position="388"/>
        <end position="428"/>
    </location>
</feature>
<protein>
    <submittedName>
        <fullName evidence="9">CRZ2</fullName>
    </submittedName>
</protein>
<reference evidence="9 10" key="1">
    <citation type="journal article" date="2021" name="DNA Res.">
        <title>Genome analysis of Candida subhashii reveals its hybrid nature and dual mitochondrial genome conformations.</title>
        <authorList>
            <person name="Mixao V."/>
            <person name="Hegedusova E."/>
            <person name="Saus E."/>
            <person name="Pryszcz L.P."/>
            <person name="Cillingova A."/>
            <person name="Nosek J."/>
            <person name="Gabaldon T."/>
        </authorList>
    </citation>
    <scope>NUCLEOTIDE SEQUENCE [LARGE SCALE GENOMIC DNA]</scope>
    <source>
        <strain evidence="9 10">CBS 10753</strain>
    </source>
</reference>
<evidence type="ECO:0000313" key="10">
    <source>
        <dbReference type="Proteomes" id="UP000694255"/>
    </source>
</evidence>
<feature type="region of interest" description="Disordered" evidence="7">
    <location>
        <begin position="13"/>
        <end position="101"/>
    </location>
</feature>
<dbReference type="Proteomes" id="UP000694255">
    <property type="component" value="Unassembled WGS sequence"/>
</dbReference>
<keyword evidence="2" id="KW-0479">Metal-binding</keyword>
<evidence type="ECO:0000256" key="2">
    <source>
        <dbReference type="ARBA" id="ARBA00022723"/>
    </source>
</evidence>
<dbReference type="GO" id="GO:0008270">
    <property type="term" value="F:zinc ion binding"/>
    <property type="evidence" value="ECO:0007669"/>
    <property type="project" value="UniProtKB-KW"/>
</dbReference>
<dbReference type="RefSeq" id="XP_049261232.1">
    <property type="nucleotide sequence ID" value="XM_049409594.1"/>
</dbReference>
<dbReference type="Pfam" id="PF00096">
    <property type="entry name" value="zf-C2H2"/>
    <property type="match status" value="1"/>
</dbReference>
<dbReference type="InterPro" id="IPR013087">
    <property type="entry name" value="Znf_C2H2_type"/>
</dbReference>
<feature type="domain" description="C2H2-type" evidence="8">
    <location>
        <begin position="267"/>
        <end position="294"/>
    </location>
</feature>
<feature type="compositionally biased region" description="Pro residues" evidence="7">
    <location>
        <begin position="59"/>
        <end position="70"/>
    </location>
</feature>
<proteinExistence type="predicted"/>
<feature type="region of interest" description="Disordered" evidence="7">
    <location>
        <begin position="134"/>
        <end position="263"/>
    </location>
</feature>
<feature type="compositionally biased region" description="Low complexity" evidence="7">
    <location>
        <begin position="141"/>
        <end position="166"/>
    </location>
</feature>
<evidence type="ECO:0000259" key="8">
    <source>
        <dbReference type="PROSITE" id="PS50157"/>
    </source>
</evidence>
<evidence type="ECO:0000256" key="7">
    <source>
        <dbReference type="SAM" id="MobiDB-lite"/>
    </source>
</evidence>
<organism evidence="9 10">
    <name type="scientific">[Candida] subhashii</name>
    <dbReference type="NCBI Taxonomy" id="561895"/>
    <lineage>
        <taxon>Eukaryota</taxon>
        <taxon>Fungi</taxon>
        <taxon>Dikarya</taxon>
        <taxon>Ascomycota</taxon>
        <taxon>Saccharomycotina</taxon>
        <taxon>Pichiomycetes</taxon>
        <taxon>Debaryomycetaceae</taxon>
        <taxon>Spathaspora</taxon>
    </lineage>
</organism>
<keyword evidence="10" id="KW-1185">Reference proteome</keyword>
<evidence type="ECO:0000256" key="3">
    <source>
        <dbReference type="ARBA" id="ARBA00022737"/>
    </source>
</evidence>
<dbReference type="PROSITE" id="PS00028">
    <property type="entry name" value="ZINC_FINGER_C2H2_1"/>
    <property type="match status" value="2"/>
</dbReference>
<accession>A0A8J5QF98</accession>
<dbReference type="SMART" id="SM00355">
    <property type="entry name" value="ZnF_C2H2"/>
    <property type="match status" value="2"/>
</dbReference>
<feature type="compositionally biased region" description="Low complexity" evidence="7">
    <location>
        <begin position="79"/>
        <end position="93"/>
    </location>
</feature>
<keyword evidence="3" id="KW-0677">Repeat</keyword>
<evidence type="ECO:0000256" key="5">
    <source>
        <dbReference type="ARBA" id="ARBA00023242"/>
    </source>
</evidence>
<dbReference type="PANTHER" id="PTHR24399:SF23">
    <property type="entry name" value="C2H2-TYPE DOMAIN-CONTAINING PROTEIN"/>
    <property type="match status" value="1"/>
</dbReference>
<feature type="domain" description="C2H2-type" evidence="8">
    <location>
        <begin position="323"/>
        <end position="357"/>
    </location>
</feature>
<dbReference type="AlphaFoldDB" id="A0A8J5QF98"/>
<feature type="compositionally biased region" description="Low complexity" evidence="7">
    <location>
        <begin position="175"/>
        <end position="186"/>
    </location>
</feature>
<name>A0A8J5QF98_9ASCO</name>
<keyword evidence="5" id="KW-0539">Nucleus</keyword>
<evidence type="ECO:0000256" key="4">
    <source>
        <dbReference type="ARBA" id="ARBA00022833"/>
    </source>
</evidence>
<dbReference type="GeneID" id="73472319"/>
<feature type="compositionally biased region" description="Low complexity" evidence="7">
    <location>
        <begin position="26"/>
        <end position="53"/>
    </location>
</feature>
<feature type="compositionally biased region" description="Polar residues" evidence="7">
    <location>
        <begin position="13"/>
        <end position="25"/>
    </location>
</feature>
<keyword evidence="4" id="KW-0862">Zinc</keyword>
<gene>
    <name evidence="9" type="ORF">J8A68_005519</name>
</gene>
<evidence type="ECO:0000256" key="1">
    <source>
        <dbReference type="ARBA" id="ARBA00004123"/>
    </source>
</evidence>
<dbReference type="EMBL" id="JAGSYN010000271">
    <property type="protein sequence ID" value="KAG7660999.1"/>
    <property type="molecule type" value="Genomic_DNA"/>
</dbReference>
<dbReference type="GO" id="GO:0005654">
    <property type="term" value="C:nucleoplasm"/>
    <property type="evidence" value="ECO:0007669"/>
    <property type="project" value="TreeGrafter"/>
</dbReference>
<dbReference type="GO" id="GO:0000978">
    <property type="term" value="F:RNA polymerase II cis-regulatory region sequence-specific DNA binding"/>
    <property type="evidence" value="ECO:0007669"/>
    <property type="project" value="TreeGrafter"/>
</dbReference>
<feature type="domain" description="C2H2-type" evidence="8">
    <location>
        <begin position="295"/>
        <end position="322"/>
    </location>
</feature>
<comment type="caution">
    <text evidence="9">The sequence shown here is derived from an EMBL/GenBank/DDBJ whole genome shotgun (WGS) entry which is preliminary data.</text>
</comment>
<comment type="subcellular location">
    <subcellularLocation>
        <location evidence="1">Nucleus</location>
    </subcellularLocation>
</comment>
<dbReference type="PROSITE" id="PS50157">
    <property type="entry name" value="ZINC_FINGER_C2H2_2"/>
    <property type="match status" value="3"/>
</dbReference>